<name>A0AAD6UWZ8_9AGAR</name>
<sequence length="1797" mass="200719">MSQVMDLELESHFDPTQWLKCGKIYSDVPHYVRDEFLQLLKPPEVIIQRYPAPNMPVPDFTQLVFPDQSNALVYPAPALWFQSERPTNLDLESVWNALVQQPIPPAKLITELRGKAGQAWLDGALSIRNPGLRSEAYLPFWVLGVYKKYSELHQAQLLWQTTIDHVGRWINQNPRIKEQHPTVASVLGQVGWAAETTHGSFTLENHRFATLLQPVMLHDEESQCMTQWIRERVASDPRVASQHHVCGSRFYLVFEGLSPASKLLTDADLARGFADIEIQRRADPDIVVWVPIFRDAGNRVGHEQLMRVDFRAETVGYGDSIPTYPAPAKVIRGAQTWYKKRFGRSLKNVGRSVVSGTQKDSISCILTAMNMMNAAIFGDPLWEPEKWQLDRISWFKILTRTMTPQKPTVVDAALAAALPRTRYTLVSLLNPESDREQRAFMDAFAAAEEQAQFDSVPITVQDLESFSYVTFADEPFEKCEPDVTMEDVDMVTSATDDDDATAVTTATVEATASVSTIRGWSDLMGKMQAAATAADTGDKRKRASTSSQRKKPRTSTTDEGRLGPVGIANSSISDAKARQSALGYGVDTKKQQKFEAKIKETDPDATFDESRFVTCSRCKLRVACDLYRPRYFLDHYGGKKCIKRQPPSVKNTLKAAKYSRLFKAPAPEPPRPVLPCPGLTTADHELLETYIKRSPATGGGSRCPRDIALDMFGKEVWELTAIQKAQVLTQRRHEAAWTTEHIEMRVFATKCTTRAIVRSVASRADDRPRPCHPCAALLANPRFRAVLAKPMPDPDDMRYTNHGYRNTILASQYAQTQGLRDLLDSEDPTNIYVRFMRASMNGAFKGEEVFLGLMHAMLQRKDREQRGVGNQNFTYLPEWEEFVHIIRIHSPRAYSFLSSHFPVPHVRTLQRKEAKQPKLSMTISPANFKMAKKYLHDIKYDGPVAVACDDSKLFSSLRLTFDPVQNCHVLVGAEGGPICVPDANAVSAVLSDPSVVKGTKLRLWTLQVPLPNAMPIIVAAVPIRESLKVPELVKMHEQILYGLLDEDINVVSYSSDGTDTERSVQHDFEDNKASDYIKKTIHIGEGLIVVRVGIYRGKPIIIMQDSKHALKTMRNNLFSGARVLVLGNHTATFAAFYRLAFEDGTPLYQRDVVKLDRQDDKAAARATAAATLRFIVDKHPEERGLIVFLFIAGEAIDVFQNRHISHYERIVMALRARLFLDRWLQFIDLCPGYERARYIISREALDIFRILLNGYLGLVIVYRDYYPGFPLLPWLHSTEACEHIFGLARQVVKDFSALDFYRMVPKLNLKMHEALFGARRETAAQSKATASGYDHSWMKLGNLNIQNLSDFPTDSRWTSAAKQASDEANNLLLFLGIQLDSVSDGGALPDGLPSLNEMLSDETFDDLVADPEDIDQPEATGDSTGELFNLVAQTQANEFVAAASHEANERLESLSYAALASLLRDQQKIAEMEPIDDETEEIMLADTRQSIAFLLATLEATAVELSVPPTLVPDNGTELCMENLVELRERHQTDTAAKAVRAVRPDAIGTSVSNPSDEQIVRADLIRAFHDQIRLSQDRGVTTGIERNARIKAPLKSAPGGRAASDAPVAAGNSSNAVVAAAAASAQAAGKRNRCWTAAGVPMLLDHTAGVCEQTPVAINSFGIIYREAGLQIGRVTDIYWRSSGNHAFASHSSSISAISYLVVQFYECANALRNHFKAVTSATGEFDTITFLHIPSTHFLRLLTHPAELKIGPAGIHYQLHPPDWKVFTMFRQYQTRFKEALRRYGQRKGAEDVDV</sequence>
<keyword evidence="4" id="KW-1185">Reference proteome</keyword>
<dbReference type="InterPro" id="IPR021896">
    <property type="entry name" value="THAP9-like_HTH"/>
</dbReference>
<feature type="region of interest" description="Disordered" evidence="1">
    <location>
        <begin position="531"/>
        <end position="568"/>
    </location>
</feature>
<dbReference type="Proteomes" id="UP001219525">
    <property type="component" value="Unassembled WGS sequence"/>
</dbReference>
<dbReference type="Pfam" id="PF12017">
    <property type="entry name" value="Tnp_P_element"/>
    <property type="match status" value="1"/>
</dbReference>
<reference evidence="3" key="1">
    <citation type="submission" date="2023-03" db="EMBL/GenBank/DDBJ databases">
        <title>Massive genome expansion in bonnet fungi (Mycena s.s.) driven by repeated elements and novel gene families across ecological guilds.</title>
        <authorList>
            <consortium name="Lawrence Berkeley National Laboratory"/>
            <person name="Harder C.B."/>
            <person name="Miyauchi S."/>
            <person name="Viragh M."/>
            <person name="Kuo A."/>
            <person name="Thoen E."/>
            <person name="Andreopoulos B."/>
            <person name="Lu D."/>
            <person name="Skrede I."/>
            <person name="Drula E."/>
            <person name="Henrissat B."/>
            <person name="Morin E."/>
            <person name="Kohler A."/>
            <person name="Barry K."/>
            <person name="LaButti K."/>
            <person name="Morin E."/>
            <person name="Salamov A."/>
            <person name="Lipzen A."/>
            <person name="Mereny Z."/>
            <person name="Hegedus B."/>
            <person name="Baldrian P."/>
            <person name="Stursova M."/>
            <person name="Weitz H."/>
            <person name="Taylor A."/>
            <person name="Grigoriev I.V."/>
            <person name="Nagy L.G."/>
            <person name="Martin F."/>
            <person name="Kauserud H."/>
        </authorList>
    </citation>
    <scope>NUCLEOTIDE SEQUENCE</scope>
    <source>
        <strain evidence="3">9144</strain>
    </source>
</reference>
<evidence type="ECO:0000256" key="1">
    <source>
        <dbReference type="SAM" id="MobiDB-lite"/>
    </source>
</evidence>
<accession>A0AAD6UWZ8</accession>
<evidence type="ECO:0000313" key="4">
    <source>
        <dbReference type="Proteomes" id="UP001219525"/>
    </source>
</evidence>
<protein>
    <recommendedName>
        <fullName evidence="2">THAP9-like helix-turn-helix domain-containing protein</fullName>
    </recommendedName>
</protein>
<evidence type="ECO:0000313" key="3">
    <source>
        <dbReference type="EMBL" id="KAJ7194070.1"/>
    </source>
</evidence>
<feature type="domain" description="THAP9-like helix-turn-helix" evidence="2">
    <location>
        <begin position="870"/>
        <end position="911"/>
    </location>
</feature>
<comment type="caution">
    <text evidence="3">The sequence shown here is derived from an EMBL/GenBank/DDBJ whole genome shotgun (WGS) entry which is preliminary data.</text>
</comment>
<dbReference type="EMBL" id="JARJCW010000102">
    <property type="protein sequence ID" value="KAJ7194070.1"/>
    <property type="molecule type" value="Genomic_DNA"/>
</dbReference>
<proteinExistence type="predicted"/>
<organism evidence="3 4">
    <name type="scientific">Mycena pura</name>
    <dbReference type="NCBI Taxonomy" id="153505"/>
    <lineage>
        <taxon>Eukaryota</taxon>
        <taxon>Fungi</taxon>
        <taxon>Dikarya</taxon>
        <taxon>Basidiomycota</taxon>
        <taxon>Agaricomycotina</taxon>
        <taxon>Agaricomycetes</taxon>
        <taxon>Agaricomycetidae</taxon>
        <taxon>Agaricales</taxon>
        <taxon>Marasmiineae</taxon>
        <taxon>Mycenaceae</taxon>
        <taxon>Mycena</taxon>
    </lineage>
</organism>
<feature type="compositionally biased region" description="Basic residues" evidence="1">
    <location>
        <begin position="539"/>
        <end position="553"/>
    </location>
</feature>
<evidence type="ECO:0000259" key="2">
    <source>
        <dbReference type="Pfam" id="PF12017"/>
    </source>
</evidence>
<gene>
    <name evidence="3" type="ORF">GGX14DRAFT_587166</name>
</gene>